<accession>A0A328ELB8</accession>
<evidence type="ECO:0000313" key="1">
    <source>
        <dbReference type="EMBL" id="RAL69420.1"/>
    </source>
</evidence>
<sequence>MEKDVPLLVASAPSLMAQAKEMMEGYTLKARKAGAAFFDKSGCAEQNTCGRRFETDRYGY</sequence>
<gene>
    <name evidence="1" type="ORF">C1G87_0374</name>
</gene>
<comment type="caution">
    <text evidence="1">The sequence shown here is derived from an EMBL/GenBank/DDBJ whole genome shotgun (WGS) entry which is preliminary data.</text>
</comment>
<proteinExistence type="predicted"/>
<dbReference type="AlphaFoldDB" id="A0A328ELB8"/>
<name>A0A328ELB8_9CHLR</name>
<reference evidence="1 2" key="1">
    <citation type="submission" date="2018-05" db="EMBL/GenBank/DDBJ databases">
        <title>Draft genome sequences of Dehalococcoides mccartyi strains RC and KS.</title>
        <authorList>
            <person name="Higgins S.A."/>
            <person name="Padilla-Crespo E."/>
            <person name="Loeffler F.E."/>
        </authorList>
    </citation>
    <scope>NUCLEOTIDE SEQUENCE [LARGE SCALE GENOMIC DNA]</scope>
    <source>
        <strain evidence="1 2">RC</strain>
    </source>
</reference>
<organism evidence="1 2">
    <name type="scientific">Dehalococcoides mccartyi</name>
    <dbReference type="NCBI Taxonomy" id="61435"/>
    <lineage>
        <taxon>Bacteria</taxon>
        <taxon>Bacillati</taxon>
        <taxon>Chloroflexota</taxon>
        <taxon>Dehalococcoidia</taxon>
        <taxon>Dehalococcoidales</taxon>
        <taxon>Dehalococcoidaceae</taxon>
        <taxon>Dehalococcoides</taxon>
    </lineage>
</organism>
<evidence type="ECO:0000313" key="2">
    <source>
        <dbReference type="Proteomes" id="UP000249146"/>
    </source>
</evidence>
<dbReference type="Proteomes" id="UP000249146">
    <property type="component" value="Unassembled WGS sequence"/>
</dbReference>
<dbReference type="EMBL" id="QGLC01000009">
    <property type="protein sequence ID" value="RAL69420.1"/>
    <property type="molecule type" value="Genomic_DNA"/>
</dbReference>
<protein>
    <submittedName>
        <fullName evidence="1">Uncharacterized protein</fullName>
    </submittedName>
</protein>